<keyword evidence="2" id="KW-0680">Restriction system</keyword>
<keyword evidence="3" id="KW-0238">DNA-binding</keyword>
<dbReference type="EMBL" id="AOTD01000242">
    <property type="protein sequence ID" value="EMG29767.1"/>
    <property type="molecule type" value="Genomic_DNA"/>
</dbReference>
<dbReference type="GO" id="GO:0003677">
    <property type="term" value="F:DNA binding"/>
    <property type="evidence" value="ECO:0007669"/>
    <property type="project" value="UniProtKB-KW"/>
</dbReference>
<gene>
    <name evidence="5" type="ORF">H740_10025</name>
</gene>
<evidence type="ECO:0000256" key="3">
    <source>
        <dbReference type="ARBA" id="ARBA00023125"/>
    </source>
</evidence>
<comment type="caution">
    <text evidence="5">The sequence shown here is derived from an EMBL/GenBank/DDBJ whole genome shotgun (WGS) entry which is preliminary data.</text>
</comment>
<protein>
    <submittedName>
        <fullName evidence="5">Restriction modification system DNA specificity domain-containing protein</fullName>
    </submittedName>
</protein>
<dbReference type="SUPFAM" id="SSF116734">
    <property type="entry name" value="DNA methylase specificity domain"/>
    <property type="match status" value="2"/>
</dbReference>
<feature type="domain" description="Type I restriction modification DNA specificity" evidence="4">
    <location>
        <begin position="19"/>
        <end position="204"/>
    </location>
</feature>
<comment type="similarity">
    <text evidence="1">Belongs to the type-I restriction system S methylase family.</text>
</comment>
<proteinExistence type="inferred from homology"/>
<dbReference type="InterPro" id="IPR000055">
    <property type="entry name" value="Restrct_endonuc_typeI_TRD"/>
</dbReference>
<evidence type="ECO:0000259" key="4">
    <source>
        <dbReference type="Pfam" id="PF01420"/>
    </source>
</evidence>
<reference evidence="5 6" key="1">
    <citation type="submission" date="2013-02" db="EMBL/GenBank/DDBJ databases">
        <title>Co-occurrence of anaerobic bacteria in colorectal carcinomas.</title>
        <authorList>
            <person name="Holt R.A."/>
            <person name="Warren R.L."/>
            <person name="Allen-Vercoe E."/>
            <person name="Pleasance S."/>
            <person name="Freeman D.J."/>
            <person name="Watson P."/>
            <person name="Moore R."/>
            <person name="Cochrane K."/>
        </authorList>
    </citation>
    <scope>NUCLEOTIDE SEQUENCE [LARGE SCALE GENOMIC DNA]</scope>
    <source>
        <strain evidence="5 6">CC57C</strain>
    </source>
</reference>
<accession>M3JAP9</accession>
<dbReference type="InterPro" id="IPR052021">
    <property type="entry name" value="Type-I_RS_S_subunit"/>
</dbReference>
<evidence type="ECO:0000313" key="5">
    <source>
        <dbReference type="EMBL" id="EMG29767.1"/>
    </source>
</evidence>
<dbReference type="PANTHER" id="PTHR30408">
    <property type="entry name" value="TYPE-1 RESTRICTION ENZYME ECOKI SPECIFICITY PROTEIN"/>
    <property type="match status" value="1"/>
</dbReference>
<dbReference type="AlphaFoldDB" id="M3JAP9"/>
<dbReference type="Proteomes" id="UP000011782">
    <property type="component" value="Unassembled WGS sequence"/>
</dbReference>
<evidence type="ECO:0000256" key="2">
    <source>
        <dbReference type="ARBA" id="ARBA00022747"/>
    </source>
</evidence>
<dbReference type="Gene3D" id="3.90.220.20">
    <property type="entry name" value="DNA methylase specificity domains"/>
    <property type="match status" value="2"/>
</dbReference>
<dbReference type="Pfam" id="PF01420">
    <property type="entry name" value="Methylase_S"/>
    <property type="match status" value="1"/>
</dbReference>
<dbReference type="PANTHER" id="PTHR30408:SF12">
    <property type="entry name" value="TYPE I RESTRICTION ENZYME MJAVIII SPECIFICITY SUBUNIT"/>
    <property type="match status" value="1"/>
</dbReference>
<dbReference type="InterPro" id="IPR044946">
    <property type="entry name" value="Restrct_endonuc_typeI_TRD_sf"/>
</dbReference>
<dbReference type="GO" id="GO:0009307">
    <property type="term" value="P:DNA restriction-modification system"/>
    <property type="evidence" value="ECO:0007669"/>
    <property type="project" value="UniProtKB-KW"/>
</dbReference>
<evidence type="ECO:0000256" key="1">
    <source>
        <dbReference type="ARBA" id="ARBA00010923"/>
    </source>
</evidence>
<name>M3JAP9_9BACT</name>
<dbReference type="OrthoDB" id="5323932at2"/>
<dbReference type="STRING" id="1073353.H740_10025"/>
<dbReference type="PATRIC" id="fig|1073353.3.peg.2150"/>
<evidence type="ECO:0000313" key="6">
    <source>
        <dbReference type="Proteomes" id="UP000011782"/>
    </source>
</evidence>
<organism evidence="5 6">
    <name type="scientific">Campylobacter showae CC57C</name>
    <dbReference type="NCBI Taxonomy" id="1073353"/>
    <lineage>
        <taxon>Bacteria</taxon>
        <taxon>Pseudomonadati</taxon>
        <taxon>Campylobacterota</taxon>
        <taxon>Epsilonproteobacteria</taxon>
        <taxon>Campylobacterales</taxon>
        <taxon>Campylobacteraceae</taxon>
        <taxon>Campylobacter</taxon>
    </lineage>
</organism>
<sequence length="460" mass="53549">MNRYENYSDSDLTWAEIIPEHWEVKRIARVFDIRKEKNFPIKTKEILSLSAKYGVSLYSDKKEKGGNKPKEDLTSYSLCYPGDILINCMNVVAGSVGISNYFGAVSPVYYPLVNMNQDENCTRYMEYVFRNYNFQRSLVGLGKGIQMTESEDGKLFTVRMRIAWDMLKTQLLPIPPINEQEQIADYLDWKINEIDRLIEINKEKIKCLRKYTISSHEKLILKNSEFKEWIVKDNIYNFKNQNFRIKKLKSILVKIENNALPGSDIIICSNSGKSFVRGDKKIGLYSDDINMYQNVNYGQIMIHGMDTWHGAICISKHSGRCTRVVHVCETTEDKMYVYYYLRLLAFLKLYKPFSNGVRQNTSDFRSWDRLGQVNIILPTIEQQHKIAEQLTKLINGSEKMIDEIMKENDMMDSLKQSLISEVVTGKIDVRNVVIPEYEKVTLLDDEIEEFDEMEGIEDGD</sequence>